<comment type="caution">
    <text evidence="3">The sequence shown here is derived from an EMBL/GenBank/DDBJ whole genome shotgun (WGS) entry which is preliminary data.</text>
</comment>
<feature type="domain" description="HPt" evidence="2">
    <location>
        <begin position="32"/>
        <end position="128"/>
    </location>
</feature>
<proteinExistence type="predicted"/>
<protein>
    <recommendedName>
        <fullName evidence="2">HPt domain-containing protein</fullName>
    </recommendedName>
</protein>
<name>A0A4R1R0S7_9FIRM</name>
<feature type="modified residue" description="Phosphohistidine" evidence="1">
    <location>
        <position position="71"/>
    </location>
</feature>
<gene>
    <name evidence="3" type="ORF">EDD76_10575</name>
</gene>
<evidence type="ECO:0000259" key="2">
    <source>
        <dbReference type="PROSITE" id="PS50894"/>
    </source>
</evidence>
<dbReference type="InterPro" id="IPR036641">
    <property type="entry name" value="HPT_dom_sf"/>
</dbReference>
<accession>A0A4R1R0S7</accession>
<dbReference type="Proteomes" id="UP000295718">
    <property type="component" value="Unassembled WGS sequence"/>
</dbReference>
<dbReference type="OrthoDB" id="2067423at2"/>
<dbReference type="EMBL" id="SLUO01000005">
    <property type="protein sequence ID" value="TCL58905.1"/>
    <property type="molecule type" value="Genomic_DNA"/>
</dbReference>
<evidence type="ECO:0000313" key="3">
    <source>
        <dbReference type="EMBL" id="TCL58905.1"/>
    </source>
</evidence>
<dbReference type="RefSeq" id="WP_031390484.1">
    <property type="nucleotide sequence ID" value="NZ_JPNB01000001.1"/>
</dbReference>
<dbReference type="InterPro" id="IPR008207">
    <property type="entry name" value="Sig_transdc_His_kin_Hpt_dom"/>
</dbReference>
<dbReference type="Gene3D" id="1.20.120.160">
    <property type="entry name" value="HPT domain"/>
    <property type="match status" value="1"/>
</dbReference>
<evidence type="ECO:0000256" key="1">
    <source>
        <dbReference type="PROSITE-ProRule" id="PRU00110"/>
    </source>
</evidence>
<dbReference type="AlphaFoldDB" id="A0A4R1R0S7"/>
<dbReference type="GO" id="GO:0000160">
    <property type="term" value="P:phosphorelay signal transduction system"/>
    <property type="evidence" value="ECO:0007669"/>
    <property type="project" value="InterPro"/>
</dbReference>
<sequence length="128" mass="14785">MGDKTRDWKELARLLEEKEFDIEQAMEICADDMDLYIEVLKTAMEEGRRKIPIIRSSMEKRDYKRYHIEVHGLKHAMLAIGAMELSALSAEQEIAVKEGDAERVSAGYEVLIVKYEELVAFLQSIFES</sequence>
<reference evidence="3 4" key="1">
    <citation type="submission" date="2019-03" db="EMBL/GenBank/DDBJ databases">
        <title>Genomic Encyclopedia of Type Strains, Phase IV (KMG-IV): sequencing the most valuable type-strain genomes for metagenomic binning, comparative biology and taxonomic classification.</title>
        <authorList>
            <person name="Goeker M."/>
        </authorList>
    </citation>
    <scope>NUCLEOTIDE SEQUENCE [LARGE SCALE GENOMIC DNA]</scope>
    <source>
        <strain evidence="3 4">DSM 100556</strain>
    </source>
</reference>
<organism evidence="3 4">
    <name type="scientific">Kineothrix alysoides</name>
    <dbReference type="NCBI Taxonomy" id="1469948"/>
    <lineage>
        <taxon>Bacteria</taxon>
        <taxon>Bacillati</taxon>
        <taxon>Bacillota</taxon>
        <taxon>Clostridia</taxon>
        <taxon>Lachnospirales</taxon>
        <taxon>Lachnospiraceae</taxon>
        <taxon>Kineothrix</taxon>
    </lineage>
</organism>
<keyword evidence="4" id="KW-1185">Reference proteome</keyword>
<dbReference type="PROSITE" id="PS50894">
    <property type="entry name" value="HPT"/>
    <property type="match status" value="1"/>
</dbReference>
<dbReference type="SUPFAM" id="SSF47226">
    <property type="entry name" value="Histidine-containing phosphotransfer domain, HPT domain"/>
    <property type="match status" value="1"/>
</dbReference>
<evidence type="ECO:0000313" key="4">
    <source>
        <dbReference type="Proteomes" id="UP000295718"/>
    </source>
</evidence>
<keyword evidence="1" id="KW-0597">Phosphoprotein</keyword>